<feature type="region of interest" description="Disordered" evidence="1">
    <location>
        <begin position="187"/>
        <end position="218"/>
    </location>
</feature>
<comment type="caution">
    <text evidence="2">The sequence shown here is derived from an EMBL/GenBank/DDBJ whole genome shotgun (WGS) entry which is preliminary data.</text>
</comment>
<evidence type="ECO:0000256" key="1">
    <source>
        <dbReference type="SAM" id="MobiDB-lite"/>
    </source>
</evidence>
<gene>
    <name evidence="2" type="ORF">QE152_g30670</name>
</gene>
<accession>A0AAW1JDW8</accession>
<sequence>MCRNQILEHVSMQRATIPGRSPSQLIPCGGRDCFVPTSRLFLSLGSSLNPIASSDYNCIDQLFIDCSGYQQTDFLAEQNSSNTKSEASCKFNSNFMTKRKRTENTMERHLSILNFRLPQDIFQTVKVAKILLLLEKGKGEQFKGKNLSEIVLEQEIYYSSESEDELDNSLPLSGRILNHVAAASSLQNTTLEESNETVPEEKNNVISSPFPQSDKNPWYDEEEINLNLDEERLDQKRKREQINKKSLVGKRNNNKRNTRYDENEATEPLNESSKCGCHRWTATEERLVINYFKSHITKKLAPKKHGCEQLIAQHKDSFGGVNLVLIKTLVYSSYRQK</sequence>
<dbReference type="EMBL" id="JASPKY010000416">
    <property type="protein sequence ID" value="KAK9701309.1"/>
    <property type="molecule type" value="Genomic_DNA"/>
</dbReference>
<evidence type="ECO:0000313" key="2">
    <source>
        <dbReference type="EMBL" id="KAK9701309.1"/>
    </source>
</evidence>
<reference evidence="2 3" key="1">
    <citation type="journal article" date="2024" name="BMC Genomics">
        <title>De novo assembly and annotation of Popillia japonica's genome with initial clues to its potential as an invasive pest.</title>
        <authorList>
            <person name="Cucini C."/>
            <person name="Boschi S."/>
            <person name="Funari R."/>
            <person name="Cardaioli E."/>
            <person name="Iannotti N."/>
            <person name="Marturano G."/>
            <person name="Paoli F."/>
            <person name="Bruttini M."/>
            <person name="Carapelli A."/>
            <person name="Frati F."/>
            <person name="Nardi F."/>
        </authorList>
    </citation>
    <scope>NUCLEOTIDE SEQUENCE [LARGE SCALE GENOMIC DNA]</scope>
    <source>
        <strain evidence="2">DMR45628</strain>
    </source>
</reference>
<name>A0AAW1JDW8_POPJA</name>
<keyword evidence="3" id="KW-1185">Reference proteome</keyword>
<evidence type="ECO:0000313" key="3">
    <source>
        <dbReference type="Proteomes" id="UP001458880"/>
    </source>
</evidence>
<proteinExistence type="predicted"/>
<dbReference type="PANTHER" id="PTHR33480">
    <property type="entry name" value="SET DOMAIN-CONTAINING PROTEIN-RELATED"/>
    <property type="match status" value="1"/>
</dbReference>
<dbReference type="Proteomes" id="UP001458880">
    <property type="component" value="Unassembled WGS sequence"/>
</dbReference>
<organism evidence="2 3">
    <name type="scientific">Popillia japonica</name>
    <name type="common">Japanese beetle</name>
    <dbReference type="NCBI Taxonomy" id="7064"/>
    <lineage>
        <taxon>Eukaryota</taxon>
        <taxon>Metazoa</taxon>
        <taxon>Ecdysozoa</taxon>
        <taxon>Arthropoda</taxon>
        <taxon>Hexapoda</taxon>
        <taxon>Insecta</taxon>
        <taxon>Pterygota</taxon>
        <taxon>Neoptera</taxon>
        <taxon>Endopterygota</taxon>
        <taxon>Coleoptera</taxon>
        <taxon>Polyphaga</taxon>
        <taxon>Scarabaeiformia</taxon>
        <taxon>Scarabaeidae</taxon>
        <taxon>Rutelinae</taxon>
        <taxon>Popillia</taxon>
    </lineage>
</organism>
<dbReference type="AlphaFoldDB" id="A0AAW1JDW8"/>
<feature type="compositionally biased region" description="Polar residues" evidence="1">
    <location>
        <begin position="204"/>
        <end position="215"/>
    </location>
</feature>
<feature type="region of interest" description="Disordered" evidence="1">
    <location>
        <begin position="249"/>
        <end position="274"/>
    </location>
</feature>
<protein>
    <submittedName>
        <fullName evidence="2">Uncharacterized protein</fullName>
    </submittedName>
</protein>